<keyword evidence="2" id="KW-0813">Transport</keyword>
<feature type="transmembrane region" description="Helical" evidence="10">
    <location>
        <begin position="278"/>
        <end position="296"/>
    </location>
</feature>
<keyword evidence="6 10" id="KW-1133">Transmembrane helix</keyword>
<feature type="transmembrane region" description="Helical" evidence="10">
    <location>
        <begin position="34"/>
        <end position="54"/>
    </location>
</feature>
<keyword evidence="5 10" id="KW-0812">Transmembrane</keyword>
<protein>
    <submittedName>
        <fullName evidence="12">Potassium/proton antiporter</fullName>
    </submittedName>
</protein>
<evidence type="ECO:0000256" key="3">
    <source>
        <dbReference type="ARBA" id="ARBA00022449"/>
    </source>
</evidence>
<accession>A0ABT5YSC2</accession>
<dbReference type="InterPro" id="IPR038770">
    <property type="entry name" value="Na+/solute_symporter_sf"/>
</dbReference>
<evidence type="ECO:0000313" key="13">
    <source>
        <dbReference type="Proteomes" id="UP001215503"/>
    </source>
</evidence>
<feature type="transmembrane region" description="Helical" evidence="10">
    <location>
        <begin position="165"/>
        <end position="184"/>
    </location>
</feature>
<sequence>MIDMMLLAILIGAGLVVFSIFTSLVAFRFGAPLLLILLGIGLIAGVDGIGGIEFANVEAAYFIGSIALAVILFDSGLGTRLKTFRLAAAPALILATLGVVITAALLAVPIYYILGVGWLEALLLGAIVGSTDAAAVFFLLRVGGIRIRERVRATLEIESASNDPMAIFLTMTLVSVLAAGEIGAQDAVWTFASAFLLQMGVGLAAGLFGGGLIVQTVNRVTLETGLYPIVVIGLAMCNFAVASMLGGSGFLAVFVAGLIAGNVPMRGAVMLRRFQEGLTWLAQIVMFLVLGLLATPSEFPQIALQAVLIALALILFARPLAVWLCLLPFGFRRTETTFLAWVGLRGAVSILLGILPIIGDLPNGQTLFNVAFIIVLSSLLVQGWTIRPLARQLGLIVPPRIGPVDRVELELPGNARHELVTYRIAKESPVARGERIPRWARPSLIVRNGRSMRIHEAGRLGAGDYVYIFVPPNFISLLDRLFASPAELSDADEDYFGAFTLDPKRPIGDVARSYGFEVNEENAELSVADFLRKRLGGAVGRGDRLTLPPVELIVREADDDHRILAVGLGLEPSGDSPARIPFFYSSREIAGGIRNWLHRRRQRASAPPQETKKKPGKDS</sequence>
<name>A0ABT5YSC2_9PROT</name>
<gene>
    <name evidence="12" type="ORF">P2G67_14225</name>
</gene>
<evidence type="ECO:0000256" key="10">
    <source>
        <dbReference type="SAM" id="Phobius"/>
    </source>
</evidence>
<evidence type="ECO:0000256" key="6">
    <source>
        <dbReference type="ARBA" id="ARBA00022989"/>
    </source>
</evidence>
<feature type="transmembrane region" description="Helical" evidence="10">
    <location>
        <begin position="121"/>
        <end position="144"/>
    </location>
</feature>
<keyword evidence="13" id="KW-1185">Reference proteome</keyword>
<organism evidence="12 13">
    <name type="scientific">Aquibaculum arenosum</name>
    <dbReference type="NCBI Taxonomy" id="3032591"/>
    <lineage>
        <taxon>Bacteria</taxon>
        <taxon>Pseudomonadati</taxon>
        <taxon>Pseudomonadota</taxon>
        <taxon>Alphaproteobacteria</taxon>
        <taxon>Rhodospirillales</taxon>
        <taxon>Rhodovibrionaceae</taxon>
        <taxon>Aquibaculum</taxon>
    </lineage>
</organism>
<feature type="transmembrane region" description="Helical" evidence="10">
    <location>
        <begin position="190"/>
        <end position="214"/>
    </location>
</feature>
<evidence type="ECO:0000259" key="11">
    <source>
        <dbReference type="SMART" id="SM01091"/>
    </source>
</evidence>
<keyword evidence="8 10" id="KW-0472">Membrane</keyword>
<feature type="transmembrane region" description="Helical" evidence="10">
    <location>
        <begin position="251"/>
        <end position="271"/>
    </location>
</feature>
<comment type="caution">
    <text evidence="12">The sequence shown here is derived from an EMBL/GenBank/DDBJ whole genome shotgun (WGS) entry which is preliminary data.</text>
</comment>
<feature type="transmembrane region" description="Helical" evidence="10">
    <location>
        <begin position="6"/>
        <end position="27"/>
    </location>
</feature>
<feature type="transmembrane region" description="Helical" evidence="10">
    <location>
        <begin position="91"/>
        <end position="115"/>
    </location>
</feature>
<evidence type="ECO:0000256" key="1">
    <source>
        <dbReference type="ARBA" id="ARBA00004651"/>
    </source>
</evidence>
<reference evidence="12 13" key="1">
    <citation type="submission" date="2023-03" db="EMBL/GenBank/DDBJ databases">
        <title>Fodinicurvata sp. CAU 1616 isolated from sea sendiment.</title>
        <authorList>
            <person name="Kim W."/>
        </authorList>
    </citation>
    <scope>NUCLEOTIDE SEQUENCE [LARGE SCALE GENOMIC DNA]</scope>
    <source>
        <strain evidence="12 13">CAU 1616</strain>
    </source>
</reference>
<dbReference type="Pfam" id="PF00999">
    <property type="entry name" value="Na_H_Exchanger"/>
    <property type="match status" value="1"/>
</dbReference>
<dbReference type="SMART" id="SM01091">
    <property type="entry name" value="CorC_HlyC"/>
    <property type="match status" value="1"/>
</dbReference>
<comment type="subcellular location">
    <subcellularLocation>
        <location evidence="1">Cell membrane</location>
        <topology evidence="1">Multi-pass membrane protein</topology>
    </subcellularLocation>
</comment>
<dbReference type="InterPro" id="IPR006153">
    <property type="entry name" value="Cation/H_exchanger_TM"/>
</dbReference>
<dbReference type="Gene3D" id="1.20.1530.20">
    <property type="match status" value="1"/>
</dbReference>
<feature type="domain" description="Transporter-associated" evidence="11">
    <location>
        <begin position="492"/>
        <end position="572"/>
    </location>
</feature>
<dbReference type="NCBIfam" id="NF003716">
    <property type="entry name" value="PRK05326.1-3"/>
    <property type="match status" value="1"/>
</dbReference>
<dbReference type="RefSeq" id="WP_275823909.1">
    <property type="nucleotide sequence ID" value="NZ_JARHUD010000009.1"/>
</dbReference>
<feature type="transmembrane region" description="Helical" evidence="10">
    <location>
        <begin position="60"/>
        <end position="79"/>
    </location>
</feature>
<dbReference type="NCBIfam" id="NF003715">
    <property type="entry name" value="PRK05326.1-2"/>
    <property type="match status" value="1"/>
</dbReference>
<evidence type="ECO:0000256" key="7">
    <source>
        <dbReference type="ARBA" id="ARBA00023065"/>
    </source>
</evidence>
<feature type="compositionally biased region" description="Basic and acidic residues" evidence="9">
    <location>
        <begin position="610"/>
        <end position="619"/>
    </location>
</feature>
<feature type="transmembrane region" description="Helical" evidence="10">
    <location>
        <begin position="226"/>
        <end position="245"/>
    </location>
</feature>
<proteinExistence type="predicted"/>
<evidence type="ECO:0000256" key="2">
    <source>
        <dbReference type="ARBA" id="ARBA00022448"/>
    </source>
</evidence>
<feature type="region of interest" description="Disordered" evidence="9">
    <location>
        <begin position="599"/>
        <end position="619"/>
    </location>
</feature>
<dbReference type="InterPro" id="IPR005170">
    <property type="entry name" value="Transptr-assoc_dom"/>
</dbReference>
<dbReference type="Proteomes" id="UP001215503">
    <property type="component" value="Unassembled WGS sequence"/>
</dbReference>
<keyword evidence="3" id="KW-0050">Antiport</keyword>
<feature type="transmembrane region" description="Helical" evidence="10">
    <location>
        <begin position="370"/>
        <end position="390"/>
    </location>
</feature>
<keyword evidence="4" id="KW-1003">Cell membrane</keyword>
<dbReference type="PANTHER" id="PTHR32507">
    <property type="entry name" value="NA(+)/H(+) ANTIPORTER 1"/>
    <property type="match status" value="1"/>
</dbReference>
<evidence type="ECO:0000313" key="12">
    <source>
        <dbReference type="EMBL" id="MDF2097134.1"/>
    </source>
</evidence>
<dbReference type="NCBIfam" id="NF003714">
    <property type="entry name" value="PRK05326.1-1"/>
    <property type="match status" value="1"/>
</dbReference>
<evidence type="ECO:0000256" key="9">
    <source>
        <dbReference type="SAM" id="MobiDB-lite"/>
    </source>
</evidence>
<feature type="transmembrane region" description="Helical" evidence="10">
    <location>
        <begin position="338"/>
        <end position="358"/>
    </location>
</feature>
<keyword evidence="7" id="KW-0406">Ion transport</keyword>
<dbReference type="EMBL" id="JARHUD010000009">
    <property type="protein sequence ID" value="MDF2097134.1"/>
    <property type="molecule type" value="Genomic_DNA"/>
</dbReference>
<evidence type="ECO:0000256" key="4">
    <source>
        <dbReference type="ARBA" id="ARBA00022475"/>
    </source>
</evidence>
<evidence type="ECO:0000256" key="8">
    <source>
        <dbReference type="ARBA" id="ARBA00023136"/>
    </source>
</evidence>
<feature type="transmembrane region" description="Helical" evidence="10">
    <location>
        <begin position="302"/>
        <end position="326"/>
    </location>
</feature>
<dbReference type="PANTHER" id="PTHR32507:SF7">
    <property type="entry name" value="K(+)_H(+) ANTIPORTER NHAP2"/>
    <property type="match status" value="1"/>
</dbReference>
<evidence type="ECO:0000256" key="5">
    <source>
        <dbReference type="ARBA" id="ARBA00022692"/>
    </source>
</evidence>
<dbReference type="Pfam" id="PF03471">
    <property type="entry name" value="CorC_HlyC"/>
    <property type="match status" value="1"/>
</dbReference>